<evidence type="ECO:0000313" key="1">
    <source>
        <dbReference type="EMBL" id="AWI03771.1"/>
    </source>
</evidence>
<accession>A0A2U8DMX0</accession>
<dbReference type="AlphaFoldDB" id="A0A2U8DMX0"/>
<gene>
    <name evidence="1" type="ORF">B9W14_04465</name>
</gene>
<protein>
    <submittedName>
        <fullName evidence="1">Uncharacterized protein</fullName>
    </submittedName>
</protein>
<dbReference type="KEGG" id="cdrk:B9W14_04465"/>
<reference evidence="2" key="1">
    <citation type="submission" date="2017-04" db="EMBL/GenBank/DDBJ databases">
        <authorList>
            <person name="Song Y."/>
            <person name="Cho B.-K."/>
        </authorList>
    </citation>
    <scope>NUCLEOTIDE SEQUENCE [LARGE SCALE GENOMIC DNA]</scope>
    <source>
        <strain evidence="2">SL1</strain>
    </source>
</reference>
<sequence>MKSGILQINEKGLIYNDIMSKSLIGKIKEGTWKEDLGIKGKSIDDIKIDFHSRNIFIIVQGEQIYVKLIQIPKVSKRKLNSIIKTELRYHFKSIDIDNIMFTYDVFKDNGKSLEIIVFCLNWDKDNIIEKCVEKGANVKGVYPIQFCILNNYKKIIKEHEYILAFLYDNKLYLLACIDGKIFANSVVQDVHIDNFEQIMDKFKEKCRITGVIGNLKNIFLLNLPYQDIVKTLYKKYNCNDLGTICKDKLEVI</sequence>
<organism evidence="1 2">
    <name type="scientific">Clostridium drakei</name>
    <dbReference type="NCBI Taxonomy" id="332101"/>
    <lineage>
        <taxon>Bacteria</taxon>
        <taxon>Bacillati</taxon>
        <taxon>Bacillota</taxon>
        <taxon>Clostridia</taxon>
        <taxon>Eubacteriales</taxon>
        <taxon>Clostridiaceae</taxon>
        <taxon>Clostridium</taxon>
    </lineage>
</organism>
<dbReference type="OrthoDB" id="1896123at2"/>
<name>A0A2U8DMX0_9CLOT</name>
<keyword evidence="2" id="KW-1185">Reference proteome</keyword>
<dbReference type="Proteomes" id="UP000244910">
    <property type="component" value="Chromosome"/>
</dbReference>
<proteinExistence type="predicted"/>
<evidence type="ECO:0000313" key="2">
    <source>
        <dbReference type="Proteomes" id="UP000244910"/>
    </source>
</evidence>
<dbReference type="RefSeq" id="WP_032076601.1">
    <property type="nucleotide sequence ID" value="NZ_CP020953.1"/>
</dbReference>
<dbReference type="EMBL" id="CP020953">
    <property type="protein sequence ID" value="AWI03771.1"/>
    <property type="molecule type" value="Genomic_DNA"/>
</dbReference>